<accession>A0AA86NKD2</accession>
<reference evidence="3 4" key="2">
    <citation type="submission" date="2024-07" db="EMBL/GenBank/DDBJ databases">
        <authorList>
            <person name="Akdeniz Z."/>
        </authorList>
    </citation>
    <scope>NUCLEOTIDE SEQUENCE [LARGE SCALE GENOMIC DNA]</scope>
</reference>
<dbReference type="Proteomes" id="UP001642409">
    <property type="component" value="Unassembled WGS sequence"/>
</dbReference>
<organism evidence="2">
    <name type="scientific">Hexamita inflata</name>
    <dbReference type="NCBI Taxonomy" id="28002"/>
    <lineage>
        <taxon>Eukaryota</taxon>
        <taxon>Metamonada</taxon>
        <taxon>Diplomonadida</taxon>
        <taxon>Hexamitidae</taxon>
        <taxon>Hexamitinae</taxon>
        <taxon>Hexamita</taxon>
    </lineage>
</organism>
<evidence type="ECO:0000313" key="3">
    <source>
        <dbReference type="EMBL" id="CAL6115886.1"/>
    </source>
</evidence>
<dbReference type="EMBL" id="CATOUU010000231">
    <property type="protein sequence ID" value="CAI9921697.1"/>
    <property type="molecule type" value="Genomic_DNA"/>
</dbReference>
<evidence type="ECO:0000256" key="1">
    <source>
        <dbReference type="SAM" id="Phobius"/>
    </source>
</evidence>
<keyword evidence="1" id="KW-1133">Transmembrane helix</keyword>
<feature type="transmembrane region" description="Helical" evidence="1">
    <location>
        <begin position="78"/>
        <end position="99"/>
    </location>
</feature>
<keyword evidence="4" id="KW-1185">Reference proteome</keyword>
<reference evidence="2" key="1">
    <citation type="submission" date="2023-06" db="EMBL/GenBank/DDBJ databases">
        <authorList>
            <person name="Kurt Z."/>
        </authorList>
    </citation>
    <scope>NUCLEOTIDE SEQUENCE</scope>
</reference>
<protein>
    <submittedName>
        <fullName evidence="3">Hypothetical_protein</fullName>
    </submittedName>
</protein>
<feature type="transmembrane region" description="Helical" evidence="1">
    <location>
        <begin position="46"/>
        <end position="66"/>
    </location>
</feature>
<dbReference type="EMBL" id="CAXDID020000926">
    <property type="protein sequence ID" value="CAL6115886.1"/>
    <property type="molecule type" value="Genomic_DNA"/>
</dbReference>
<sequence>MENSSSFALEQTYQHTVDMSKLAHGTARMLSEEQAEVHTNRHKWCAVAWTSIVLAVLSGISVYVMLQNMEDYYDAYQCLGLSLLFLLLVLSLVGVMFSARACLKVQSVIDIVAPCCGRDGSA</sequence>
<dbReference type="AlphaFoldDB" id="A0AA86NKD2"/>
<proteinExistence type="predicted"/>
<keyword evidence="1" id="KW-0812">Transmembrane</keyword>
<gene>
    <name evidence="3" type="ORF">HINF_LOCUS78823</name>
    <name evidence="2" type="ORF">HINF_LOCUS9342</name>
</gene>
<evidence type="ECO:0000313" key="4">
    <source>
        <dbReference type="Proteomes" id="UP001642409"/>
    </source>
</evidence>
<evidence type="ECO:0000313" key="2">
    <source>
        <dbReference type="EMBL" id="CAI9921697.1"/>
    </source>
</evidence>
<comment type="caution">
    <text evidence="2">The sequence shown here is derived from an EMBL/GenBank/DDBJ whole genome shotgun (WGS) entry which is preliminary data.</text>
</comment>
<keyword evidence="1" id="KW-0472">Membrane</keyword>
<name>A0AA86NKD2_9EUKA</name>